<dbReference type="InterPro" id="IPR036013">
    <property type="entry name" value="Band_7/SPFH_dom_sf"/>
</dbReference>
<accession>A0A3D5QEH2</accession>
<evidence type="ECO:0000313" key="10">
    <source>
        <dbReference type="Proteomes" id="UP000262325"/>
    </source>
</evidence>
<evidence type="ECO:0000256" key="6">
    <source>
        <dbReference type="PIRNR" id="PIRNR005651"/>
    </source>
</evidence>
<dbReference type="Proteomes" id="UP000262325">
    <property type="component" value="Unassembled WGS sequence"/>
</dbReference>
<gene>
    <name evidence="9" type="ORF">DHM44_10215</name>
</gene>
<dbReference type="GO" id="GO:0008233">
    <property type="term" value="F:peptidase activity"/>
    <property type="evidence" value="ECO:0007669"/>
    <property type="project" value="UniProtKB-KW"/>
</dbReference>
<keyword evidence="4 7" id="KW-1133">Transmembrane helix</keyword>
<protein>
    <recommendedName>
        <fullName evidence="6">Protein HflC</fullName>
    </recommendedName>
</protein>
<evidence type="ECO:0000313" key="9">
    <source>
        <dbReference type="EMBL" id="HCW94040.1"/>
    </source>
</evidence>
<feature type="domain" description="Band 7" evidence="8">
    <location>
        <begin position="21"/>
        <end position="183"/>
    </location>
</feature>
<dbReference type="Gene3D" id="3.30.479.30">
    <property type="entry name" value="Band 7 domain"/>
    <property type="match status" value="1"/>
</dbReference>
<evidence type="ECO:0000256" key="3">
    <source>
        <dbReference type="ARBA" id="ARBA00022692"/>
    </source>
</evidence>
<reference evidence="9 10" key="1">
    <citation type="journal article" date="2018" name="Nat. Biotechnol.">
        <title>A standardized bacterial taxonomy based on genome phylogeny substantially revises the tree of life.</title>
        <authorList>
            <person name="Parks D.H."/>
            <person name="Chuvochina M."/>
            <person name="Waite D.W."/>
            <person name="Rinke C."/>
            <person name="Skarshewski A."/>
            <person name="Chaumeil P.A."/>
            <person name="Hugenholtz P."/>
        </authorList>
    </citation>
    <scope>NUCLEOTIDE SEQUENCE [LARGE SCALE GENOMIC DNA]</scope>
    <source>
        <strain evidence="9">UBA8672</strain>
    </source>
</reference>
<dbReference type="EMBL" id="DPPF01000218">
    <property type="protein sequence ID" value="HCW94040.1"/>
    <property type="molecule type" value="Genomic_DNA"/>
</dbReference>
<dbReference type="AlphaFoldDB" id="A0A3D5QEH2"/>
<dbReference type="InterPro" id="IPR001972">
    <property type="entry name" value="Stomatin_HflK_fam"/>
</dbReference>
<comment type="function">
    <text evidence="6">HflC and HflK could regulate a protease.</text>
</comment>
<sequence>MKKIISIAGVLLILAVMLIGGAFYVVNVDQQVVVTYLGKPVKNIQEPGLYVKMPFLQKATYFSKKILDYDADPRIVITEDKKNLLLDNYCKWRIADPLKFFQAVRTTNGAMSRLDDIIYSEIRVELGNHTLTEVIAANRAEIMKNVTMASKKKAEEYGIKIVDIRIKRADLPPENEKAVFARMVSERERIAKRYRSEGKEEAKKIRAKADKEKRIILAEAYRKVQNIKGETDSKTIKIYADAYSANESFYAFNKKLEIFDSLSENNKYFLTTQSDIFELLEKGVK</sequence>
<keyword evidence="3 7" id="KW-0812">Transmembrane</keyword>
<dbReference type="PIRSF" id="PIRSF005651">
    <property type="entry name" value="HflC"/>
    <property type="match status" value="1"/>
</dbReference>
<dbReference type="InterPro" id="IPR001107">
    <property type="entry name" value="Band_7"/>
</dbReference>
<keyword evidence="5 7" id="KW-0472">Membrane</keyword>
<evidence type="ECO:0000256" key="1">
    <source>
        <dbReference type="ARBA" id="ARBA00004167"/>
    </source>
</evidence>
<evidence type="ECO:0000256" key="4">
    <source>
        <dbReference type="ARBA" id="ARBA00022989"/>
    </source>
</evidence>
<comment type="similarity">
    <text evidence="2 6">Belongs to the band 7/mec-2 family. HflC subfamily.</text>
</comment>
<dbReference type="GO" id="GO:0006508">
    <property type="term" value="P:proteolysis"/>
    <property type="evidence" value="ECO:0007669"/>
    <property type="project" value="UniProtKB-KW"/>
</dbReference>
<dbReference type="PRINTS" id="PR00721">
    <property type="entry name" value="STOMATIN"/>
</dbReference>
<keyword evidence="9" id="KW-0378">Hydrolase</keyword>
<evidence type="ECO:0000256" key="5">
    <source>
        <dbReference type="ARBA" id="ARBA00023136"/>
    </source>
</evidence>
<dbReference type="PANTHER" id="PTHR42911:SF1">
    <property type="entry name" value="MODULATOR OF FTSH PROTEASE HFLC"/>
    <property type="match status" value="1"/>
</dbReference>
<evidence type="ECO:0000256" key="7">
    <source>
        <dbReference type="SAM" id="Phobius"/>
    </source>
</evidence>
<proteinExistence type="inferred from homology"/>
<keyword evidence="9" id="KW-0645">Protease</keyword>
<comment type="caution">
    <text evidence="9">The sequence shown here is derived from an EMBL/GenBank/DDBJ whole genome shotgun (WGS) entry which is preliminary data.</text>
</comment>
<dbReference type="GO" id="GO:0016020">
    <property type="term" value="C:membrane"/>
    <property type="evidence" value="ECO:0007669"/>
    <property type="project" value="UniProtKB-SubCell"/>
</dbReference>
<dbReference type="SMART" id="SM00244">
    <property type="entry name" value="PHB"/>
    <property type="match status" value="1"/>
</dbReference>
<dbReference type="PANTHER" id="PTHR42911">
    <property type="entry name" value="MODULATOR OF FTSH PROTEASE HFLC"/>
    <property type="match status" value="1"/>
</dbReference>
<feature type="transmembrane region" description="Helical" evidence="7">
    <location>
        <begin position="7"/>
        <end position="26"/>
    </location>
</feature>
<dbReference type="RefSeq" id="WP_273265507.1">
    <property type="nucleotide sequence ID" value="NZ_JAAZVV010000025.1"/>
</dbReference>
<dbReference type="CDD" id="cd03405">
    <property type="entry name" value="SPFH_HflC"/>
    <property type="match status" value="1"/>
</dbReference>
<dbReference type="InterPro" id="IPR010200">
    <property type="entry name" value="HflC"/>
</dbReference>
<comment type="subcellular location">
    <subcellularLocation>
        <location evidence="1">Membrane</location>
        <topology evidence="1">Single-pass membrane protein</topology>
    </subcellularLocation>
</comment>
<name>A0A3D5QEH2_FLESI</name>
<organism evidence="9 10">
    <name type="scientific">Flexistipes sinusarabici</name>
    <dbReference type="NCBI Taxonomy" id="2352"/>
    <lineage>
        <taxon>Bacteria</taxon>
        <taxon>Pseudomonadati</taxon>
        <taxon>Deferribacterota</taxon>
        <taxon>Deferribacteres</taxon>
        <taxon>Deferribacterales</taxon>
        <taxon>Flexistipitaceae</taxon>
        <taxon>Flexistipes</taxon>
    </lineage>
</organism>
<dbReference type="SUPFAM" id="SSF117892">
    <property type="entry name" value="Band 7/SPFH domain"/>
    <property type="match status" value="1"/>
</dbReference>
<dbReference type="Pfam" id="PF01145">
    <property type="entry name" value="Band_7"/>
    <property type="match status" value="1"/>
</dbReference>
<evidence type="ECO:0000259" key="8">
    <source>
        <dbReference type="SMART" id="SM00244"/>
    </source>
</evidence>
<evidence type="ECO:0000256" key="2">
    <source>
        <dbReference type="ARBA" id="ARBA00007862"/>
    </source>
</evidence>